<comment type="caution">
    <text evidence="1">The sequence shown here is derived from an EMBL/GenBank/DDBJ whole genome shotgun (WGS) entry which is preliminary data.</text>
</comment>
<accession>A0A6L5Z622</accession>
<dbReference type="Proteomes" id="UP000474957">
    <property type="component" value="Unassembled WGS sequence"/>
</dbReference>
<dbReference type="RefSeq" id="WP_154449318.1">
    <property type="nucleotide sequence ID" value="NZ_WIND01000028.1"/>
</dbReference>
<reference evidence="1 2" key="1">
    <citation type="submission" date="2019-10" db="EMBL/GenBank/DDBJ databases">
        <title>Cognatihalovulum marinum gen. nov. sp. nov., a new member of the family Rhodobacteraceae isolated from deep seawater of the Northwest Indian Ocean.</title>
        <authorList>
            <person name="Ruan C."/>
            <person name="Wang J."/>
            <person name="Zheng X."/>
            <person name="Song L."/>
            <person name="Zhu Y."/>
            <person name="Huang Y."/>
            <person name="Lu Z."/>
            <person name="Du W."/>
            <person name="Huang L."/>
            <person name="Dai X."/>
        </authorList>
    </citation>
    <scope>NUCLEOTIDE SEQUENCE [LARGE SCALE GENOMIC DNA]</scope>
    <source>
        <strain evidence="1 2">2CG4</strain>
    </source>
</reference>
<proteinExistence type="predicted"/>
<evidence type="ECO:0000313" key="1">
    <source>
        <dbReference type="EMBL" id="MSU91887.1"/>
    </source>
</evidence>
<organism evidence="1 2">
    <name type="scientific">Halovulum marinum</name>
    <dbReference type="NCBI Taxonomy" id="2662447"/>
    <lineage>
        <taxon>Bacteria</taxon>
        <taxon>Pseudomonadati</taxon>
        <taxon>Pseudomonadota</taxon>
        <taxon>Alphaproteobacteria</taxon>
        <taxon>Rhodobacterales</taxon>
        <taxon>Paracoccaceae</taxon>
        <taxon>Halovulum</taxon>
    </lineage>
</organism>
<gene>
    <name evidence="1" type="ORF">GE300_20150</name>
</gene>
<dbReference type="EMBL" id="WIND01000028">
    <property type="protein sequence ID" value="MSU91887.1"/>
    <property type="molecule type" value="Genomic_DNA"/>
</dbReference>
<dbReference type="AlphaFoldDB" id="A0A6L5Z622"/>
<evidence type="ECO:0000313" key="2">
    <source>
        <dbReference type="Proteomes" id="UP000474957"/>
    </source>
</evidence>
<name>A0A6L5Z622_9RHOB</name>
<keyword evidence="2" id="KW-1185">Reference proteome</keyword>
<protein>
    <submittedName>
        <fullName evidence="1">Uncharacterized protein</fullName>
    </submittedName>
</protein>
<sequence>MIDAEDQLDKGQRVALTRIFDRFQVITQEGVLGKALPADWKAIIDPSPSGGNELVSIEPSRIEKIAEASEMPTP</sequence>